<evidence type="ECO:0000313" key="2">
    <source>
        <dbReference type="Proteomes" id="UP000067626"/>
    </source>
</evidence>
<keyword evidence="2" id="KW-1185">Reference proteome</keyword>
<proteinExistence type="predicted"/>
<dbReference type="KEGG" id="ccro:CMC5_023830"/>
<name>A0A0K1EBK1_CHOCO</name>
<dbReference type="EMBL" id="CP012159">
    <property type="protein sequence ID" value="AKT38240.1"/>
    <property type="molecule type" value="Genomic_DNA"/>
</dbReference>
<gene>
    <name evidence="1" type="ORF">CMC5_023830</name>
</gene>
<accession>A0A0K1EBK1</accession>
<sequence>MRLHEVFNGQYCVERFHYSSVEIPQWLRLQRQLPEHALCRDESLGGCGLDETHTVSSGSHEARALISSTLLPQSHARTMEIVVSMVLA</sequence>
<dbReference type="AlphaFoldDB" id="A0A0K1EBK1"/>
<organism evidence="1 2">
    <name type="scientific">Chondromyces crocatus</name>
    <dbReference type="NCBI Taxonomy" id="52"/>
    <lineage>
        <taxon>Bacteria</taxon>
        <taxon>Pseudomonadati</taxon>
        <taxon>Myxococcota</taxon>
        <taxon>Polyangia</taxon>
        <taxon>Polyangiales</taxon>
        <taxon>Polyangiaceae</taxon>
        <taxon>Chondromyces</taxon>
    </lineage>
</organism>
<dbReference type="Proteomes" id="UP000067626">
    <property type="component" value="Chromosome"/>
</dbReference>
<evidence type="ECO:0000313" key="1">
    <source>
        <dbReference type="EMBL" id="AKT38240.1"/>
    </source>
</evidence>
<reference evidence="1 2" key="1">
    <citation type="submission" date="2015-07" db="EMBL/GenBank/DDBJ databases">
        <title>Genome analysis of myxobacterium Chondromyces crocatus Cm c5 reveals a high potential for natural compound synthesis and the genetic basis for the loss of fruiting body formation.</title>
        <authorList>
            <person name="Zaburannyi N."/>
            <person name="Bunk B."/>
            <person name="Maier J."/>
            <person name="Overmann J."/>
            <person name="Mueller R."/>
        </authorList>
    </citation>
    <scope>NUCLEOTIDE SEQUENCE [LARGE SCALE GENOMIC DNA]</scope>
    <source>
        <strain evidence="1 2">Cm c5</strain>
    </source>
</reference>
<protein>
    <submittedName>
        <fullName evidence="1">Uncharacterized protein</fullName>
    </submittedName>
</protein>